<keyword evidence="3" id="KW-1185">Reference proteome</keyword>
<dbReference type="EMBL" id="JAULSV010000006">
    <property type="protein sequence ID" value="KAK0641767.1"/>
    <property type="molecule type" value="Genomic_DNA"/>
</dbReference>
<evidence type="ECO:0000313" key="2">
    <source>
        <dbReference type="EMBL" id="KAK0641767.1"/>
    </source>
</evidence>
<organism evidence="2 3">
    <name type="scientific">Cercophora newfieldiana</name>
    <dbReference type="NCBI Taxonomy" id="92897"/>
    <lineage>
        <taxon>Eukaryota</taxon>
        <taxon>Fungi</taxon>
        <taxon>Dikarya</taxon>
        <taxon>Ascomycota</taxon>
        <taxon>Pezizomycotina</taxon>
        <taxon>Sordariomycetes</taxon>
        <taxon>Sordariomycetidae</taxon>
        <taxon>Sordariales</taxon>
        <taxon>Lasiosphaeriaceae</taxon>
        <taxon>Cercophora</taxon>
    </lineage>
</organism>
<gene>
    <name evidence="2" type="ORF">B0T16DRAFT_220484</name>
</gene>
<feature type="transmembrane region" description="Helical" evidence="1">
    <location>
        <begin position="376"/>
        <end position="402"/>
    </location>
</feature>
<evidence type="ECO:0000313" key="3">
    <source>
        <dbReference type="Proteomes" id="UP001174936"/>
    </source>
</evidence>
<sequence length="424" mass="47356">MSTTNPTSDLRIGFYPGGLDRSTFDILWTCFGTLFFCTWTTVYLNAPATWERDRTIILRKLKWMLVTVLAPEVTTCMALSQMLEARRLAREMRAALGQSGGEWTTVHSFVVVMGGYEIRYKRKWMGSGLEGTLLLDAPTAVLFAANGLIRDIPSSASLMRTMGTQSDFLGKGLSALQIAWLLIHIISRASQQLPISELEVATVAVAFAATTNYAFWWHKPHDPSERVQLHVPRSRRLSGVVDSNMGQLMHVIPSESSPELPYDVSFSLQQSGHIDGAERGLRGRAENRVAPQALLRNLRREDATDLLDKEIGVVLLFLGAGSTIFCGIHCAAWNFSFPTLVELWMWRGASCLCLVSSLGIVCCLWISTMAGKGSRILVISALCSFSALYLVARVFIVFELFFSLRSMPEDLYLIQGWTRYFPRF</sequence>
<feature type="transmembrane region" description="Helical" evidence="1">
    <location>
        <begin position="26"/>
        <end position="44"/>
    </location>
</feature>
<dbReference type="Proteomes" id="UP001174936">
    <property type="component" value="Unassembled WGS sequence"/>
</dbReference>
<proteinExistence type="predicted"/>
<accession>A0AA40CKI3</accession>
<evidence type="ECO:0000256" key="1">
    <source>
        <dbReference type="SAM" id="Phobius"/>
    </source>
</evidence>
<protein>
    <submittedName>
        <fullName evidence="2">Uncharacterized protein</fullName>
    </submittedName>
</protein>
<reference evidence="2" key="1">
    <citation type="submission" date="2023-06" db="EMBL/GenBank/DDBJ databases">
        <title>Genome-scale phylogeny and comparative genomics of the fungal order Sordariales.</title>
        <authorList>
            <consortium name="Lawrence Berkeley National Laboratory"/>
            <person name="Hensen N."/>
            <person name="Bonometti L."/>
            <person name="Westerberg I."/>
            <person name="Brannstrom I.O."/>
            <person name="Guillou S."/>
            <person name="Cros-Aarteil S."/>
            <person name="Calhoun S."/>
            <person name="Haridas S."/>
            <person name="Kuo A."/>
            <person name="Mondo S."/>
            <person name="Pangilinan J."/>
            <person name="Riley R."/>
            <person name="Labutti K."/>
            <person name="Andreopoulos B."/>
            <person name="Lipzen A."/>
            <person name="Chen C."/>
            <person name="Yanf M."/>
            <person name="Daum C."/>
            <person name="Ng V."/>
            <person name="Clum A."/>
            <person name="Steindorff A."/>
            <person name="Ohm R."/>
            <person name="Martin F."/>
            <person name="Silar P."/>
            <person name="Natvig D."/>
            <person name="Lalanne C."/>
            <person name="Gautier V."/>
            <person name="Ament-Velasquez S.L."/>
            <person name="Kruys A."/>
            <person name="Hutchinson M.I."/>
            <person name="Powell A.J."/>
            <person name="Barry K."/>
            <person name="Miller A.N."/>
            <person name="Grigoriev I.V."/>
            <person name="Debuchy R."/>
            <person name="Gladieux P."/>
            <person name="Thoren M.H."/>
            <person name="Johannesson H."/>
        </authorList>
    </citation>
    <scope>NUCLEOTIDE SEQUENCE</scope>
    <source>
        <strain evidence="2">SMH2532-1</strain>
    </source>
</reference>
<keyword evidence="1" id="KW-0812">Transmembrane</keyword>
<name>A0AA40CKI3_9PEZI</name>
<feature type="transmembrane region" description="Helical" evidence="1">
    <location>
        <begin position="344"/>
        <end position="370"/>
    </location>
</feature>
<keyword evidence="1" id="KW-0472">Membrane</keyword>
<comment type="caution">
    <text evidence="2">The sequence shown here is derived from an EMBL/GenBank/DDBJ whole genome shotgun (WGS) entry which is preliminary data.</text>
</comment>
<feature type="transmembrane region" description="Helical" evidence="1">
    <location>
        <begin position="311"/>
        <end position="332"/>
    </location>
</feature>
<dbReference type="PANTHER" id="PTHR35043">
    <property type="entry name" value="TRANSCRIPTION FACTOR DOMAIN-CONTAINING PROTEIN"/>
    <property type="match status" value="1"/>
</dbReference>
<dbReference type="PANTHER" id="PTHR35043:SF7">
    <property type="entry name" value="TRANSCRIPTION FACTOR DOMAIN-CONTAINING PROTEIN"/>
    <property type="match status" value="1"/>
</dbReference>
<dbReference type="AlphaFoldDB" id="A0AA40CKI3"/>
<keyword evidence="1" id="KW-1133">Transmembrane helix</keyword>